<protein>
    <submittedName>
        <fullName evidence="2">Uncharacterized protein</fullName>
    </submittedName>
</protein>
<dbReference type="Proteomes" id="UP000269396">
    <property type="component" value="Unassembled WGS sequence"/>
</dbReference>
<dbReference type="AlphaFoldDB" id="A0A3P8G915"/>
<organism evidence="2 3">
    <name type="scientific">Schistosoma mattheei</name>
    <dbReference type="NCBI Taxonomy" id="31246"/>
    <lineage>
        <taxon>Eukaryota</taxon>
        <taxon>Metazoa</taxon>
        <taxon>Spiralia</taxon>
        <taxon>Lophotrochozoa</taxon>
        <taxon>Platyhelminthes</taxon>
        <taxon>Trematoda</taxon>
        <taxon>Digenea</taxon>
        <taxon>Strigeidida</taxon>
        <taxon>Schistosomatoidea</taxon>
        <taxon>Schistosomatidae</taxon>
        <taxon>Schistosoma</taxon>
    </lineage>
</organism>
<accession>A0A3P8G915</accession>
<reference evidence="2 3" key="1">
    <citation type="submission" date="2018-11" db="EMBL/GenBank/DDBJ databases">
        <authorList>
            <consortium name="Pathogen Informatics"/>
        </authorList>
    </citation>
    <scope>NUCLEOTIDE SEQUENCE [LARGE SCALE GENOMIC DNA]</scope>
    <source>
        <strain>Denwood</strain>
        <strain evidence="3">Zambia</strain>
    </source>
</reference>
<dbReference type="EMBL" id="UZAL01035787">
    <property type="protein sequence ID" value="VDP68458.1"/>
    <property type="molecule type" value="Genomic_DNA"/>
</dbReference>
<evidence type="ECO:0000313" key="3">
    <source>
        <dbReference type="Proteomes" id="UP000269396"/>
    </source>
</evidence>
<evidence type="ECO:0000313" key="2">
    <source>
        <dbReference type="EMBL" id="VDP68458.1"/>
    </source>
</evidence>
<keyword evidence="3" id="KW-1185">Reference proteome</keyword>
<sequence length="74" mass="7864">MNSTSASASANLVRSSSTSTVYFSTRCRKSSASAEMRPSDDDLSDSNLLVCSLDSLVCAAPDNRNFNVAQEHVS</sequence>
<evidence type="ECO:0000256" key="1">
    <source>
        <dbReference type="SAM" id="MobiDB-lite"/>
    </source>
</evidence>
<proteinExistence type="predicted"/>
<feature type="region of interest" description="Disordered" evidence="1">
    <location>
        <begin position="1"/>
        <end position="20"/>
    </location>
</feature>
<name>A0A3P8G915_9TREM</name>
<gene>
    <name evidence="2" type="ORF">SMTD_LOCUS15390</name>
</gene>